<reference evidence="4 5" key="1">
    <citation type="submission" date="2024-01" db="EMBL/GenBank/DDBJ databases">
        <title>Characterization of antibiotic resistant novel bacterial strains and their environmental applications.</title>
        <authorList>
            <person name="Manzoor S."/>
            <person name="Abbas S."/>
            <person name="Arshad M."/>
            <person name="Ahmed I."/>
        </authorList>
    </citation>
    <scope>NUCLEOTIDE SEQUENCE [LARGE SCALE GENOMIC DNA]</scope>
    <source>
        <strain evidence="4 5">NCCP-602</strain>
    </source>
</reference>
<dbReference type="EMBL" id="BAAAAF010000005">
    <property type="protein sequence ID" value="GAA0035664.1"/>
    <property type="molecule type" value="Genomic_DNA"/>
</dbReference>
<dbReference type="Gene3D" id="3.30.1380.10">
    <property type="match status" value="1"/>
</dbReference>
<evidence type="ECO:0000313" key="4">
    <source>
        <dbReference type="EMBL" id="GAA0035664.1"/>
    </source>
</evidence>
<feature type="domain" description="D-alanyl-D-alanine carboxypeptidase-like core" evidence="3">
    <location>
        <begin position="233"/>
        <end position="341"/>
    </location>
</feature>
<feature type="region of interest" description="Disordered" evidence="1">
    <location>
        <begin position="193"/>
        <end position="213"/>
    </location>
</feature>
<dbReference type="InterPro" id="IPR009045">
    <property type="entry name" value="Zn_M74/Hedgehog-like"/>
</dbReference>
<evidence type="ECO:0000259" key="3">
    <source>
        <dbReference type="Pfam" id="PF02557"/>
    </source>
</evidence>
<dbReference type="Pfam" id="PF02557">
    <property type="entry name" value="VanY"/>
    <property type="match status" value="1"/>
</dbReference>
<dbReference type="CDD" id="cd12797">
    <property type="entry name" value="M23_peptidase"/>
    <property type="match status" value="1"/>
</dbReference>
<feature type="domain" description="M23ase beta-sheet core" evidence="2">
    <location>
        <begin position="81"/>
        <end position="168"/>
    </location>
</feature>
<evidence type="ECO:0000256" key="1">
    <source>
        <dbReference type="SAM" id="MobiDB-lite"/>
    </source>
</evidence>
<sequence>MVAMALSSSTPLPHRTRAAALCSTVALLALLAALLPVLPLPGLAVTAAAAPSATSATWVTPVPAMEIVTAFDPPKETWLAGHRGIDVRAVPDEPMRAPTAGTVRFRGSVAGTDTVSITTDTGHIVSFQPARSDAAVGDRFAAGEAIGTVSTGAHCQESCLHVGVWPKDSDRAYIDPAPFFGQDASVLLPLSRKPAEEPKGTDDTSSGAGAWGGHKNGRIPASALCPLKTAPGHMLRCDAQAAFDRLSYAYSARFGRPISITDSYRDYDTQVILKRRKGRLAATPGTSNHGWALATDLGGGINSFGSAEHQWMRANAPKFGWVHPSWARQGGSLPEAWHWEFRK</sequence>
<dbReference type="InterPro" id="IPR003709">
    <property type="entry name" value="VanY-like_core_dom"/>
</dbReference>
<protein>
    <recommendedName>
        <fullName evidence="6">Peptidase M15</fullName>
    </recommendedName>
</protein>
<comment type="caution">
    <text evidence="4">The sequence shown here is derived from an EMBL/GenBank/DDBJ whole genome shotgun (WGS) entry which is preliminary data.</text>
</comment>
<evidence type="ECO:0000259" key="2">
    <source>
        <dbReference type="Pfam" id="PF01551"/>
    </source>
</evidence>
<organism evidence="4 5">
    <name type="scientific">Brevibacterium metallidurans</name>
    <dbReference type="NCBI Taxonomy" id="1482676"/>
    <lineage>
        <taxon>Bacteria</taxon>
        <taxon>Bacillati</taxon>
        <taxon>Actinomycetota</taxon>
        <taxon>Actinomycetes</taxon>
        <taxon>Micrococcales</taxon>
        <taxon>Brevibacteriaceae</taxon>
        <taxon>Brevibacterium</taxon>
    </lineage>
</organism>
<dbReference type="InterPro" id="IPR016047">
    <property type="entry name" value="M23ase_b-sheet_dom"/>
</dbReference>
<dbReference type="Proteomes" id="UP001498238">
    <property type="component" value="Unassembled WGS sequence"/>
</dbReference>
<dbReference type="InterPro" id="IPR011055">
    <property type="entry name" value="Dup_hybrid_motif"/>
</dbReference>
<keyword evidence="5" id="KW-1185">Reference proteome</keyword>
<gene>
    <name evidence="4" type="ORF">NCCP602_16250</name>
</gene>
<dbReference type="Gene3D" id="2.70.70.10">
    <property type="entry name" value="Glucose Permease (Domain IIA)"/>
    <property type="match status" value="1"/>
</dbReference>
<dbReference type="SUPFAM" id="SSF55166">
    <property type="entry name" value="Hedgehog/DD-peptidase"/>
    <property type="match status" value="1"/>
</dbReference>
<evidence type="ECO:0000313" key="5">
    <source>
        <dbReference type="Proteomes" id="UP001498238"/>
    </source>
</evidence>
<dbReference type="SUPFAM" id="SSF51261">
    <property type="entry name" value="Duplicated hybrid motif"/>
    <property type="match status" value="1"/>
</dbReference>
<dbReference type="CDD" id="cd14814">
    <property type="entry name" value="Peptidase_M15"/>
    <property type="match status" value="1"/>
</dbReference>
<accession>A0ABP3C796</accession>
<proteinExistence type="predicted"/>
<dbReference type="Pfam" id="PF01551">
    <property type="entry name" value="Peptidase_M23"/>
    <property type="match status" value="1"/>
</dbReference>
<feature type="compositionally biased region" description="Basic and acidic residues" evidence="1">
    <location>
        <begin position="193"/>
        <end position="202"/>
    </location>
</feature>
<name>A0ABP3C796_9MICO</name>
<evidence type="ECO:0008006" key="6">
    <source>
        <dbReference type="Google" id="ProtNLM"/>
    </source>
</evidence>